<feature type="region of interest" description="Disordered" evidence="12">
    <location>
        <begin position="1"/>
        <end position="34"/>
    </location>
</feature>
<evidence type="ECO:0000256" key="1">
    <source>
        <dbReference type="ARBA" id="ARBA00004651"/>
    </source>
</evidence>
<keyword evidence="7" id="KW-0915">Sodium</keyword>
<evidence type="ECO:0000313" key="15">
    <source>
        <dbReference type="Proteomes" id="UP000735302"/>
    </source>
</evidence>
<dbReference type="GO" id="GO:0015293">
    <property type="term" value="F:symporter activity"/>
    <property type="evidence" value="ECO:0007669"/>
    <property type="project" value="TreeGrafter"/>
</dbReference>
<feature type="transmembrane region" description="Helical" evidence="13">
    <location>
        <begin position="164"/>
        <end position="184"/>
    </location>
</feature>
<accession>A0AAV4BZM8</accession>
<keyword evidence="3" id="KW-0813">Transport</keyword>
<evidence type="ECO:0000256" key="12">
    <source>
        <dbReference type="SAM" id="MobiDB-lite"/>
    </source>
</evidence>
<gene>
    <name evidence="14" type="ORF">PoB_005221900</name>
</gene>
<comment type="caution">
    <text evidence="14">The sequence shown here is derived from an EMBL/GenBank/DDBJ whole genome shotgun (WGS) entry which is preliminary data.</text>
</comment>
<feature type="non-terminal residue" evidence="14">
    <location>
        <position position="340"/>
    </location>
</feature>
<dbReference type="AlphaFoldDB" id="A0AAV4BZM8"/>
<feature type="transmembrane region" description="Helical" evidence="13">
    <location>
        <begin position="106"/>
        <end position="127"/>
    </location>
</feature>
<evidence type="ECO:0000256" key="7">
    <source>
        <dbReference type="ARBA" id="ARBA00023053"/>
    </source>
</evidence>
<evidence type="ECO:0000256" key="13">
    <source>
        <dbReference type="SAM" id="Phobius"/>
    </source>
</evidence>
<dbReference type="InterPro" id="IPR001734">
    <property type="entry name" value="Na/solute_symporter"/>
</dbReference>
<evidence type="ECO:0000256" key="10">
    <source>
        <dbReference type="ARBA" id="ARBA00023201"/>
    </source>
</evidence>
<dbReference type="InterPro" id="IPR038377">
    <property type="entry name" value="Na/Glc_symporter_sf"/>
</dbReference>
<dbReference type="PANTHER" id="PTHR42985:SF41">
    <property type="entry name" value="GH19970P-RELATED"/>
    <property type="match status" value="1"/>
</dbReference>
<evidence type="ECO:0000256" key="2">
    <source>
        <dbReference type="ARBA" id="ARBA00006434"/>
    </source>
</evidence>
<organism evidence="14 15">
    <name type="scientific">Plakobranchus ocellatus</name>
    <dbReference type="NCBI Taxonomy" id="259542"/>
    <lineage>
        <taxon>Eukaryota</taxon>
        <taxon>Metazoa</taxon>
        <taxon>Spiralia</taxon>
        <taxon>Lophotrochozoa</taxon>
        <taxon>Mollusca</taxon>
        <taxon>Gastropoda</taxon>
        <taxon>Heterobranchia</taxon>
        <taxon>Euthyneura</taxon>
        <taxon>Panpulmonata</taxon>
        <taxon>Sacoglossa</taxon>
        <taxon>Placobranchoidea</taxon>
        <taxon>Plakobranchidae</taxon>
        <taxon>Plakobranchus</taxon>
    </lineage>
</organism>
<evidence type="ECO:0000256" key="3">
    <source>
        <dbReference type="ARBA" id="ARBA00022448"/>
    </source>
</evidence>
<keyword evidence="10" id="KW-0739">Sodium transport</keyword>
<dbReference type="PROSITE" id="PS50283">
    <property type="entry name" value="NA_SOLUT_SYMP_3"/>
    <property type="match status" value="1"/>
</dbReference>
<feature type="transmembrane region" description="Helical" evidence="13">
    <location>
        <begin position="139"/>
        <end position="157"/>
    </location>
</feature>
<dbReference type="GO" id="GO:0006814">
    <property type="term" value="P:sodium ion transport"/>
    <property type="evidence" value="ECO:0007669"/>
    <property type="project" value="UniProtKB-KW"/>
</dbReference>
<keyword evidence="4" id="KW-1003">Cell membrane</keyword>
<comment type="subcellular location">
    <subcellularLocation>
        <location evidence="1">Cell membrane</location>
        <topology evidence="1">Multi-pass membrane protein</topology>
    </subcellularLocation>
</comment>
<evidence type="ECO:0000256" key="4">
    <source>
        <dbReference type="ARBA" id="ARBA00022475"/>
    </source>
</evidence>
<proteinExistence type="inferred from homology"/>
<comment type="similarity">
    <text evidence="2 11">Belongs to the sodium:solute symporter (SSF) (TC 2.A.21) family.</text>
</comment>
<keyword evidence="15" id="KW-1185">Reference proteome</keyword>
<reference evidence="14 15" key="1">
    <citation type="journal article" date="2021" name="Elife">
        <title>Chloroplast acquisition without the gene transfer in kleptoplastic sea slugs, Plakobranchus ocellatus.</title>
        <authorList>
            <person name="Maeda T."/>
            <person name="Takahashi S."/>
            <person name="Yoshida T."/>
            <person name="Shimamura S."/>
            <person name="Takaki Y."/>
            <person name="Nagai Y."/>
            <person name="Toyoda A."/>
            <person name="Suzuki Y."/>
            <person name="Arimoto A."/>
            <person name="Ishii H."/>
            <person name="Satoh N."/>
            <person name="Nishiyama T."/>
            <person name="Hasebe M."/>
            <person name="Maruyama T."/>
            <person name="Minagawa J."/>
            <person name="Obokata J."/>
            <person name="Shigenobu S."/>
        </authorList>
    </citation>
    <scope>NUCLEOTIDE SEQUENCE [LARGE SCALE GENOMIC DNA]</scope>
</reference>
<dbReference type="PANTHER" id="PTHR42985">
    <property type="entry name" value="SODIUM-COUPLED MONOCARBOXYLATE TRANSPORTER"/>
    <property type="match status" value="1"/>
</dbReference>
<keyword evidence="8" id="KW-0406">Ion transport</keyword>
<protein>
    <submittedName>
        <fullName evidence="14">Sodium-coupled monocarboxylate transporter 2</fullName>
    </submittedName>
</protein>
<keyword evidence="6 13" id="KW-1133">Transmembrane helix</keyword>
<evidence type="ECO:0000256" key="8">
    <source>
        <dbReference type="ARBA" id="ARBA00023065"/>
    </source>
</evidence>
<evidence type="ECO:0000256" key="9">
    <source>
        <dbReference type="ARBA" id="ARBA00023136"/>
    </source>
</evidence>
<evidence type="ECO:0000256" key="5">
    <source>
        <dbReference type="ARBA" id="ARBA00022692"/>
    </source>
</evidence>
<evidence type="ECO:0000313" key="14">
    <source>
        <dbReference type="EMBL" id="GFO25714.1"/>
    </source>
</evidence>
<keyword evidence="5 13" id="KW-0812">Transmembrane</keyword>
<dbReference type="Gene3D" id="1.20.1730.10">
    <property type="entry name" value="Sodium/glucose cotransporter"/>
    <property type="match status" value="1"/>
</dbReference>
<evidence type="ECO:0000256" key="6">
    <source>
        <dbReference type="ARBA" id="ARBA00022989"/>
    </source>
</evidence>
<dbReference type="GO" id="GO:0005886">
    <property type="term" value="C:plasma membrane"/>
    <property type="evidence" value="ECO:0007669"/>
    <property type="project" value="UniProtKB-SubCell"/>
</dbReference>
<name>A0AAV4BZM8_9GAST</name>
<dbReference type="EMBL" id="BLXT01005772">
    <property type="protein sequence ID" value="GFO25714.1"/>
    <property type="molecule type" value="Genomic_DNA"/>
</dbReference>
<keyword evidence="9 13" id="KW-0472">Membrane</keyword>
<dbReference type="Proteomes" id="UP000735302">
    <property type="component" value="Unassembled WGS sequence"/>
</dbReference>
<evidence type="ECO:0000256" key="11">
    <source>
        <dbReference type="RuleBase" id="RU362091"/>
    </source>
</evidence>
<dbReference type="InterPro" id="IPR051163">
    <property type="entry name" value="Sodium:Solute_Symporter_SSF"/>
</dbReference>
<dbReference type="Pfam" id="PF00474">
    <property type="entry name" value="SSF"/>
    <property type="match status" value="1"/>
</dbReference>
<sequence length="340" mass="37553">MIAAGEENPPSPLLSPSSQPVSTRDPPLPMSLTSMHPKRMLNLKKKIDFQRKRIKATVEHKEELITIKFPSANTVSAGLNSISAVILEDYVKVYVKHHIRDDKARLYSQIIALVVSILSLQLVLLVAKIEGIIETVTSISGIILVPVLGVFTLGLLCPQANAKGALTGLLGTFIFMLLFLYGKWHSTLLKPEAPLFCISNCNASALGFDLTKLRIPQPTIDTPQQVDLRLLGPPSGQGAGGRARTRDRRIPADTRADSLATDALFLVDYRPYMITDSRIRVSWGIHAKSTDNRLNSSRLSPCIFPPFSSTISVHEHNPQSSYWREQGLRAIRPKREHSAP</sequence>